<dbReference type="EMBL" id="FMYI01000001">
    <property type="protein sequence ID" value="SDB81278.1"/>
    <property type="molecule type" value="Genomic_DNA"/>
</dbReference>
<keyword evidence="4 7" id="KW-0067">ATP-binding</keyword>
<dbReference type="InterPro" id="IPR017871">
    <property type="entry name" value="ABC_transporter-like_CS"/>
</dbReference>
<dbReference type="PANTHER" id="PTHR46743">
    <property type="entry name" value="TEICHOIC ACIDS EXPORT ATP-BINDING PROTEIN TAGH"/>
    <property type="match status" value="1"/>
</dbReference>
<accession>A0A1G6GGZ0</accession>
<dbReference type="RefSeq" id="WP_090791651.1">
    <property type="nucleotide sequence ID" value="NZ_FMYI01000001.1"/>
</dbReference>
<comment type="similarity">
    <text evidence="1">Belongs to the ABC transporter superfamily.</text>
</comment>
<evidence type="ECO:0000259" key="6">
    <source>
        <dbReference type="PROSITE" id="PS50893"/>
    </source>
</evidence>
<reference evidence="8" key="1">
    <citation type="submission" date="2016-09" db="EMBL/GenBank/DDBJ databases">
        <authorList>
            <person name="Varghese N."/>
            <person name="Submissions S."/>
        </authorList>
    </citation>
    <scope>NUCLEOTIDE SEQUENCE [LARGE SCALE GENOMIC DNA]</scope>
    <source>
        <strain evidence="8">S5</strain>
    </source>
</reference>
<dbReference type="InterPro" id="IPR050683">
    <property type="entry name" value="Bact_Polysacc_Export_ATP-bd"/>
</dbReference>
<dbReference type="AlphaFoldDB" id="A0A1G6GGZ0"/>
<keyword evidence="3" id="KW-0547">Nucleotide-binding</keyword>
<evidence type="ECO:0000256" key="5">
    <source>
        <dbReference type="ARBA" id="ARBA00022967"/>
    </source>
</evidence>
<dbReference type="InterPro" id="IPR027417">
    <property type="entry name" value="P-loop_NTPase"/>
</dbReference>
<dbReference type="GO" id="GO:0016020">
    <property type="term" value="C:membrane"/>
    <property type="evidence" value="ECO:0007669"/>
    <property type="project" value="InterPro"/>
</dbReference>
<gene>
    <name evidence="7" type="ORF">SAMN05421734_10173</name>
</gene>
<dbReference type="OrthoDB" id="9778870at2"/>
<evidence type="ECO:0000313" key="8">
    <source>
        <dbReference type="Proteomes" id="UP000242949"/>
    </source>
</evidence>
<keyword evidence="8" id="KW-1185">Reference proteome</keyword>
<feature type="domain" description="ABC transporter" evidence="6">
    <location>
        <begin position="29"/>
        <end position="257"/>
    </location>
</feature>
<dbReference type="STRING" id="1612202.SAMN05421734_10173"/>
<dbReference type="CDD" id="cd03220">
    <property type="entry name" value="ABC_KpsT_Wzt"/>
    <property type="match status" value="2"/>
</dbReference>
<dbReference type="SUPFAM" id="SSF52540">
    <property type="entry name" value="P-loop containing nucleoside triphosphate hydrolases"/>
    <property type="match status" value="2"/>
</dbReference>
<evidence type="ECO:0000256" key="3">
    <source>
        <dbReference type="ARBA" id="ARBA00022741"/>
    </source>
</evidence>
<dbReference type="InterPro" id="IPR015860">
    <property type="entry name" value="ABC_transpr_TagH-like"/>
</dbReference>
<dbReference type="Pfam" id="PF00005">
    <property type="entry name" value="ABC_tran"/>
    <property type="match status" value="2"/>
</dbReference>
<protein>
    <submittedName>
        <fullName evidence="7">Teichoic acid transport system ATP-binding protein</fullName>
    </submittedName>
</protein>
<dbReference type="PROSITE" id="PS00211">
    <property type="entry name" value="ABC_TRANSPORTER_1"/>
    <property type="match status" value="2"/>
</dbReference>
<organism evidence="7 8">
    <name type="scientific">Pelagirhabdus alkalitolerans</name>
    <dbReference type="NCBI Taxonomy" id="1612202"/>
    <lineage>
        <taxon>Bacteria</taxon>
        <taxon>Bacillati</taxon>
        <taxon>Bacillota</taxon>
        <taxon>Bacilli</taxon>
        <taxon>Bacillales</taxon>
        <taxon>Bacillaceae</taxon>
        <taxon>Pelagirhabdus</taxon>
    </lineage>
</organism>
<name>A0A1G6GGZ0_9BACI</name>
<feature type="domain" description="ABC transporter" evidence="6">
    <location>
        <begin position="265"/>
        <end position="501"/>
    </location>
</feature>
<dbReference type="GO" id="GO:0005524">
    <property type="term" value="F:ATP binding"/>
    <property type="evidence" value="ECO:0007669"/>
    <property type="project" value="UniProtKB-KW"/>
</dbReference>
<dbReference type="InterPro" id="IPR003439">
    <property type="entry name" value="ABC_transporter-like_ATP-bd"/>
</dbReference>
<evidence type="ECO:0000256" key="2">
    <source>
        <dbReference type="ARBA" id="ARBA00022448"/>
    </source>
</evidence>
<dbReference type="SMART" id="SM00382">
    <property type="entry name" value="AAA"/>
    <property type="match status" value="2"/>
</dbReference>
<evidence type="ECO:0000256" key="4">
    <source>
        <dbReference type="ARBA" id="ARBA00022840"/>
    </source>
</evidence>
<dbReference type="InterPro" id="IPR003593">
    <property type="entry name" value="AAA+_ATPase"/>
</dbReference>
<dbReference type="GO" id="GO:0016887">
    <property type="term" value="F:ATP hydrolysis activity"/>
    <property type="evidence" value="ECO:0007669"/>
    <property type="project" value="InterPro"/>
</dbReference>
<dbReference type="PANTHER" id="PTHR46743:SF2">
    <property type="entry name" value="TEICHOIC ACIDS EXPORT ATP-BINDING PROTEIN TAGH"/>
    <property type="match status" value="1"/>
</dbReference>
<dbReference type="Proteomes" id="UP000242949">
    <property type="component" value="Unassembled WGS sequence"/>
</dbReference>
<dbReference type="GO" id="GO:0140359">
    <property type="term" value="F:ABC-type transporter activity"/>
    <property type="evidence" value="ECO:0007669"/>
    <property type="project" value="InterPro"/>
</dbReference>
<dbReference type="PROSITE" id="PS50893">
    <property type="entry name" value="ABC_TRANSPORTER_2"/>
    <property type="match status" value="2"/>
</dbReference>
<evidence type="ECO:0000256" key="1">
    <source>
        <dbReference type="ARBA" id="ARBA00005417"/>
    </source>
</evidence>
<proteinExistence type="inferred from homology"/>
<keyword evidence="5" id="KW-1278">Translocase</keyword>
<keyword evidence="2" id="KW-0813">Transport</keyword>
<evidence type="ECO:0000313" key="7">
    <source>
        <dbReference type="EMBL" id="SDB81278.1"/>
    </source>
</evidence>
<dbReference type="Gene3D" id="3.40.50.300">
    <property type="entry name" value="P-loop containing nucleotide triphosphate hydrolases"/>
    <property type="match status" value="2"/>
</dbReference>
<sequence length="507" mass="56830">MVNKQEIVINAENIGVTYQNDLKKDDYKSTVINLFRPKEDKDQDNTPKISWPLKGLNFKGYKGEVLGIVGSNGSGKTTLCRILSGLLRPDEGHISIDGKVQALFSLGMGFNKKLSGRENVYLNGMMMGMSKNKIDETIDDIQEFSGLGDFFEQSMKKYSSGMRARLGFSVASHLEPEILILDEALNTGDQNFSDKSAKKIKELVQKAKMVIVVTHSHKFARKNCDRVIWLDKGQIREIGDPDTVLDNYEATVPKVKRRPKKKIELTNVNINKKDRIVVDANQLGLKFRLNNHEHWALKNLNFQIKEGEVIGVIGHNGAGKSTLCKVLTEILKPDQGELKIEGTTTALLNYGTGFNRNLSAVDNIYLNGMLLGIPKSVVEHNIDNILDFAELQKSREKAVKHYSSGMKARLGFSVAAMLQPDIFILDEALSTGDMAFKQKASAKIQDMMEQAKAVIIVSHSMSFVETVCSRAIWMEEGQIVEDGDAEEVVEKYRKSKKEKRKKLSKRK</sequence>